<keyword evidence="2" id="KW-1185">Reference proteome</keyword>
<dbReference type="OrthoDB" id="2963168at2759"/>
<gene>
    <name evidence="1" type="ORF">ALEPTO_LOCUS8865</name>
</gene>
<proteinExistence type="predicted"/>
<dbReference type="AlphaFoldDB" id="A0A9N9CYF5"/>
<accession>A0A9N9CYF5</accession>
<comment type="caution">
    <text evidence="1">The sequence shown here is derived from an EMBL/GenBank/DDBJ whole genome shotgun (WGS) entry which is preliminary data.</text>
</comment>
<name>A0A9N9CYF5_9GLOM</name>
<reference evidence="1" key="1">
    <citation type="submission" date="2021-06" db="EMBL/GenBank/DDBJ databases">
        <authorList>
            <person name="Kallberg Y."/>
            <person name="Tangrot J."/>
            <person name="Rosling A."/>
        </authorList>
    </citation>
    <scope>NUCLEOTIDE SEQUENCE</scope>
    <source>
        <strain evidence="1">FL130A</strain>
    </source>
</reference>
<sequence>MCLAELILAVESENLEFTTEPEADAMYCLETLSERPLKEVIVAAAQSI</sequence>
<dbReference type="Proteomes" id="UP000789508">
    <property type="component" value="Unassembled WGS sequence"/>
</dbReference>
<organism evidence="1 2">
    <name type="scientific">Ambispora leptoticha</name>
    <dbReference type="NCBI Taxonomy" id="144679"/>
    <lineage>
        <taxon>Eukaryota</taxon>
        <taxon>Fungi</taxon>
        <taxon>Fungi incertae sedis</taxon>
        <taxon>Mucoromycota</taxon>
        <taxon>Glomeromycotina</taxon>
        <taxon>Glomeromycetes</taxon>
        <taxon>Archaeosporales</taxon>
        <taxon>Ambisporaceae</taxon>
        <taxon>Ambispora</taxon>
    </lineage>
</organism>
<evidence type="ECO:0000313" key="2">
    <source>
        <dbReference type="Proteomes" id="UP000789508"/>
    </source>
</evidence>
<evidence type="ECO:0000313" key="1">
    <source>
        <dbReference type="EMBL" id="CAG8618637.1"/>
    </source>
</evidence>
<dbReference type="EMBL" id="CAJVPS010005804">
    <property type="protein sequence ID" value="CAG8618637.1"/>
    <property type="molecule type" value="Genomic_DNA"/>
</dbReference>
<protein>
    <submittedName>
        <fullName evidence="1">2380_t:CDS:1</fullName>
    </submittedName>
</protein>